<gene>
    <name evidence="2" type="ORF">Tci_882218</name>
</gene>
<proteinExistence type="predicted"/>
<dbReference type="AlphaFoldDB" id="A0A699TLV6"/>
<name>A0A699TLV6_TANCI</name>
<sequence>MMYKDLKKFQAELDRYNDVNYASKVEIDCEKAKGDLMSYKMESEKSFNKYTQKINDLKQMISEMKKELFAHQETISIMSQQKEAHIKFYKTREDKEIDKVVALENKFKVLDNIVYKTGQSAQTMNMLNRNCKTSFAKPEFLKKVQRANPRLYAI</sequence>
<organism evidence="2">
    <name type="scientific">Tanacetum cinerariifolium</name>
    <name type="common">Dalmatian daisy</name>
    <name type="synonym">Chrysanthemum cinerariifolium</name>
    <dbReference type="NCBI Taxonomy" id="118510"/>
    <lineage>
        <taxon>Eukaryota</taxon>
        <taxon>Viridiplantae</taxon>
        <taxon>Streptophyta</taxon>
        <taxon>Embryophyta</taxon>
        <taxon>Tracheophyta</taxon>
        <taxon>Spermatophyta</taxon>
        <taxon>Magnoliopsida</taxon>
        <taxon>eudicotyledons</taxon>
        <taxon>Gunneridae</taxon>
        <taxon>Pentapetalae</taxon>
        <taxon>asterids</taxon>
        <taxon>campanulids</taxon>
        <taxon>Asterales</taxon>
        <taxon>Asteraceae</taxon>
        <taxon>Asteroideae</taxon>
        <taxon>Anthemideae</taxon>
        <taxon>Anthemidinae</taxon>
        <taxon>Tanacetum</taxon>
    </lineage>
</organism>
<protein>
    <submittedName>
        <fullName evidence="2">Uncharacterized protein</fullName>
    </submittedName>
</protein>
<dbReference type="EMBL" id="BKCJ011251055">
    <property type="protein sequence ID" value="GFD10249.1"/>
    <property type="molecule type" value="Genomic_DNA"/>
</dbReference>
<evidence type="ECO:0000256" key="1">
    <source>
        <dbReference type="SAM" id="Coils"/>
    </source>
</evidence>
<keyword evidence="1" id="KW-0175">Coiled coil</keyword>
<comment type="caution">
    <text evidence="2">The sequence shown here is derived from an EMBL/GenBank/DDBJ whole genome shotgun (WGS) entry which is preliminary data.</text>
</comment>
<feature type="coiled-coil region" evidence="1">
    <location>
        <begin position="47"/>
        <end position="74"/>
    </location>
</feature>
<reference evidence="2" key="1">
    <citation type="journal article" date="2019" name="Sci. Rep.">
        <title>Draft genome of Tanacetum cinerariifolium, the natural source of mosquito coil.</title>
        <authorList>
            <person name="Yamashiro T."/>
            <person name="Shiraishi A."/>
            <person name="Satake H."/>
            <person name="Nakayama K."/>
        </authorList>
    </citation>
    <scope>NUCLEOTIDE SEQUENCE</scope>
</reference>
<feature type="non-terminal residue" evidence="2">
    <location>
        <position position="154"/>
    </location>
</feature>
<accession>A0A699TLV6</accession>
<evidence type="ECO:0000313" key="2">
    <source>
        <dbReference type="EMBL" id="GFD10249.1"/>
    </source>
</evidence>